<reference evidence="3 4" key="1">
    <citation type="journal article" date="2014" name="Arch. Microbiol.">
        <title>Arthrobacter enclensis sp. nov., isolated from sediment sample.</title>
        <authorList>
            <person name="Dastager S.G."/>
            <person name="Liu Q."/>
            <person name="Tang S.K."/>
            <person name="Krishnamurthi S."/>
            <person name="Lee J.C."/>
            <person name="Li W.J."/>
        </authorList>
    </citation>
    <scope>NUCLEOTIDE SEQUENCE [LARGE SCALE GENOMIC DNA]</scope>
    <source>
        <strain evidence="3 4">NIO-1008</strain>
    </source>
</reference>
<feature type="compositionally biased region" description="Low complexity" evidence="1">
    <location>
        <begin position="315"/>
        <end position="324"/>
    </location>
</feature>
<feature type="compositionally biased region" description="Low complexity" evidence="1">
    <location>
        <begin position="263"/>
        <end position="277"/>
    </location>
</feature>
<keyword evidence="2" id="KW-0472">Membrane</keyword>
<feature type="compositionally biased region" description="Low complexity" evidence="1">
    <location>
        <begin position="174"/>
        <end position="190"/>
    </location>
</feature>
<dbReference type="EMBL" id="LNQM01000001">
    <property type="protein sequence ID" value="KSU79243.1"/>
    <property type="molecule type" value="Genomic_DNA"/>
</dbReference>
<evidence type="ECO:0000313" key="3">
    <source>
        <dbReference type="EMBL" id="KSU79243.1"/>
    </source>
</evidence>
<dbReference type="STRING" id="993070.AS031_04290"/>
<feature type="region of interest" description="Disordered" evidence="1">
    <location>
        <begin position="76"/>
        <end position="203"/>
    </location>
</feature>
<comment type="caution">
    <text evidence="3">The sequence shown here is derived from an EMBL/GenBank/DDBJ whole genome shotgun (WGS) entry which is preliminary data.</text>
</comment>
<feature type="region of interest" description="Disordered" evidence="1">
    <location>
        <begin position="222"/>
        <end position="355"/>
    </location>
</feature>
<feature type="region of interest" description="Disordered" evidence="1">
    <location>
        <begin position="27"/>
        <end position="56"/>
    </location>
</feature>
<protein>
    <recommendedName>
        <fullName evidence="5">Membrane protein ArfC</fullName>
    </recommendedName>
</protein>
<evidence type="ECO:0000256" key="1">
    <source>
        <dbReference type="SAM" id="MobiDB-lite"/>
    </source>
</evidence>
<feature type="compositionally biased region" description="Low complexity" evidence="1">
    <location>
        <begin position="231"/>
        <end position="248"/>
    </location>
</feature>
<dbReference type="AlphaFoldDB" id="A0A0V8IWU7"/>
<feature type="compositionally biased region" description="Low complexity" evidence="1">
    <location>
        <begin position="335"/>
        <end position="350"/>
    </location>
</feature>
<keyword evidence="2" id="KW-0812">Transmembrane</keyword>
<sequence>MDIVMWIVIVLVVIGVVWWLVNRNNAARNQGGGRSVDSGTAPAPRDTGVRTDGALSGGSAAASAEAAGTAGIASAAGFGRPAEPAAPTTAEETPAADERPEADGGPGTAGHRAAEEPGAAAPATADEPAARPAADAAPAGETSQTEQAEPHDGSRRAEQRRQDEAEWETQWSEAGGTASTAAGHHAPASPDAGNGLPPAAPVHHAEYTEPHAPTLPGAETAAVEEADDAGRTGATAASAGAGHISAPATDHAPVANAPHTEEPGAPQAGEPGAQQAEPARDGNTPAYQAGAAAETADRTQSSALVENGADHRQAPPEAAASPEPQGHLAADEPYGTGSAAPAADGSGPAGFTVKGDAGSMVYYEEDHPEFEQTRAEVWFESAAHAEAAGFRAPRRRRL</sequence>
<dbReference type="OrthoDB" id="4871889at2"/>
<keyword evidence="2" id="KW-1133">Transmembrane helix</keyword>
<feature type="transmembrane region" description="Helical" evidence="2">
    <location>
        <begin position="6"/>
        <end position="21"/>
    </location>
</feature>
<feature type="compositionally biased region" description="Low complexity" evidence="1">
    <location>
        <begin position="116"/>
        <end position="142"/>
    </location>
</feature>
<gene>
    <name evidence="3" type="ORF">AS031_04290</name>
</gene>
<dbReference type="Proteomes" id="UP000053199">
    <property type="component" value="Unassembled WGS sequence"/>
</dbReference>
<name>A0A0V8IWU7_9MICC</name>
<proteinExistence type="predicted"/>
<evidence type="ECO:0008006" key="5">
    <source>
        <dbReference type="Google" id="ProtNLM"/>
    </source>
</evidence>
<organism evidence="3 4">
    <name type="scientific">Pseudarthrobacter enclensis</name>
    <dbReference type="NCBI Taxonomy" id="993070"/>
    <lineage>
        <taxon>Bacteria</taxon>
        <taxon>Bacillati</taxon>
        <taxon>Actinomycetota</taxon>
        <taxon>Actinomycetes</taxon>
        <taxon>Micrococcales</taxon>
        <taxon>Micrococcaceae</taxon>
        <taxon>Pseudarthrobacter</taxon>
    </lineage>
</organism>
<keyword evidence="4" id="KW-1185">Reference proteome</keyword>
<evidence type="ECO:0000313" key="4">
    <source>
        <dbReference type="Proteomes" id="UP000053199"/>
    </source>
</evidence>
<feature type="compositionally biased region" description="Basic and acidic residues" evidence="1">
    <location>
        <begin position="148"/>
        <end position="164"/>
    </location>
</feature>
<accession>A0A0V8IWU7</accession>
<evidence type="ECO:0000256" key="2">
    <source>
        <dbReference type="SAM" id="Phobius"/>
    </source>
</evidence>
<feature type="compositionally biased region" description="Low complexity" evidence="1">
    <location>
        <begin position="76"/>
        <end position="93"/>
    </location>
</feature>